<sequence>MTKNVRNMNSKNFGLRSSDCIKALHNAGRLAGLAINSTEGSYKSELTTFGRFLKEEQGLRDLRKVDESHIRAYGEYISERVENGTLALNSAHNYISTMNTAMSVARGNDDLRMTAVKDFGFPEKSGISTTNKAISQVEHDRITSQLNDRMSSIVQLQRELGLRLKESCLINAKDVYKQAIKFGKVKIEDGTKGGREREVPIISSSQIEALKVAAELQGEHYSMTPVDKTYIQFQRELYREVCRGMHGERHHYAQDRYKQITGVKSPIAAGVEHKLRYDFIAKELGITKTEAKRLDHEARMIVSSELGHGRIQITNSYLG</sequence>
<evidence type="ECO:0000313" key="4">
    <source>
        <dbReference type="EMBL" id="NVP02859.1"/>
    </source>
</evidence>
<accession>A0A850R5Z2</accession>
<keyword evidence="1" id="KW-0238">DNA-binding</keyword>
<evidence type="ECO:0000313" key="5">
    <source>
        <dbReference type="Proteomes" id="UP000533429"/>
    </source>
</evidence>
<organism evidence="4 5">
    <name type="scientific">Photobacterium damselae subsp. damselae</name>
    <name type="common">Listonella damsela</name>
    <dbReference type="NCBI Taxonomy" id="85581"/>
    <lineage>
        <taxon>Bacteria</taxon>
        <taxon>Pseudomonadati</taxon>
        <taxon>Pseudomonadota</taxon>
        <taxon>Gammaproteobacteria</taxon>
        <taxon>Vibrionales</taxon>
        <taxon>Vibrionaceae</taxon>
        <taxon>Photobacterium</taxon>
    </lineage>
</organism>
<dbReference type="InterPro" id="IPR013762">
    <property type="entry name" value="Integrase-like_cat_sf"/>
</dbReference>
<gene>
    <name evidence="4" type="ORF">HWA77_21865</name>
</gene>
<dbReference type="InterPro" id="IPR024456">
    <property type="entry name" value="Integrase_catalytic_putative"/>
</dbReference>
<dbReference type="InterPro" id="IPR011010">
    <property type="entry name" value="DNA_brk_join_enz"/>
</dbReference>
<dbReference type="Proteomes" id="UP000533429">
    <property type="component" value="Unassembled WGS sequence"/>
</dbReference>
<dbReference type="GO" id="GO:0006310">
    <property type="term" value="P:DNA recombination"/>
    <property type="evidence" value="ECO:0007669"/>
    <property type="project" value="UniProtKB-KW"/>
</dbReference>
<dbReference type="GO" id="GO:0015074">
    <property type="term" value="P:DNA integration"/>
    <property type="evidence" value="ECO:0007669"/>
    <property type="project" value="InterPro"/>
</dbReference>
<reference evidence="4 5" key="1">
    <citation type="submission" date="2020-06" db="EMBL/GenBank/DDBJ databases">
        <title>Photobacterium damselae subsp. damselae comparative genomics.</title>
        <authorList>
            <person name="Osorio C.R."/>
        </authorList>
    </citation>
    <scope>NUCLEOTIDE SEQUENCE [LARGE SCALE GENOMIC DNA]</scope>
    <source>
        <strain evidence="4 5">TW250/03</strain>
    </source>
</reference>
<dbReference type="SUPFAM" id="SSF56349">
    <property type="entry name" value="DNA breaking-rejoining enzymes"/>
    <property type="match status" value="1"/>
</dbReference>
<dbReference type="Gene3D" id="1.10.443.10">
    <property type="entry name" value="Intergrase catalytic core"/>
    <property type="match status" value="1"/>
</dbReference>
<evidence type="ECO:0000256" key="2">
    <source>
        <dbReference type="ARBA" id="ARBA00023172"/>
    </source>
</evidence>
<name>A0A850R5Z2_PHODD</name>
<dbReference type="InterPro" id="IPR010998">
    <property type="entry name" value="Integrase_recombinase_N"/>
</dbReference>
<dbReference type="EMBL" id="JABXOR010001419">
    <property type="protein sequence ID" value="NVP02859.1"/>
    <property type="molecule type" value="Genomic_DNA"/>
</dbReference>
<evidence type="ECO:0000256" key="1">
    <source>
        <dbReference type="ARBA" id="ARBA00023125"/>
    </source>
</evidence>
<dbReference type="GO" id="GO:0003677">
    <property type="term" value="F:DNA binding"/>
    <property type="evidence" value="ECO:0007669"/>
    <property type="project" value="UniProtKB-KW"/>
</dbReference>
<dbReference type="AlphaFoldDB" id="A0A850R5Z2"/>
<evidence type="ECO:0000259" key="3">
    <source>
        <dbReference type="Pfam" id="PF12835"/>
    </source>
</evidence>
<dbReference type="Pfam" id="PF12835">
    <property type="entry name" value="Integrase_1"/>
    <property type="match status" value="1"/>
</dbReference>
<proteinExistence type="predicted"/>
<dbReference type="Gene3D" id="1.10.150.130">
    <property type="match status" value="1"/>
</dbReference>
<comment type="caution">
    <text evidence="4">The sequence shown here is derived from an EMBL/GenBank/DDBJ whole genome shotgun (WGS) entry which is preliminary data.</text>
</comment>
<protein>
    <submittedName>
        <fullName evidence="4">Integrase domain-containing protein</fullName>
    </submittedName>
</protein>
<keyword evidence="2" id="KW-0233">DNA recombination</keyword>
<feature type="domain" description="Integrase catalytic" evidence="3">
    <location>
        <begin position="130"/>
        <end position="254"/>
    </location>
</feature>